<gene>
    <name evidence="1" type="ORF">RJ53_00205</name>
</gene>
<dbReference type="InterPro" id="IPR008914">
    <property type="entry name" value="PEBP"/>
</dbReference>
<dbReference type="Pfam" id="PF01161">
    <property type="entry name" value="PBP"/>
    <property type="match status" value="1"/>
</dbReference>
<proteinExistence type="predicted"/>
<comment type="caution">
    <text evidence="1">The sequence shown here is derived from an EMBL/GenBank/DDBJ whole genome shotgun (WGS) entry which is preliminary data.</text>
</comment>
<reference evidence="1" key="1">
    <citation type="submission" date="2014-12" db="EMBL/GenBank/DDBJ databases">
        <authorList>
            <person name="Huang H.-H."/>
            <person name="Chen S.-C."/>
            <person name="Lai M.-C."/>
        </authorList>
    </citation>
    <scope>NUCLEOTIDE SEQUENCE</scope>
    <source>
        <strain evidence="1">K1F9705b</strain>
    </source>
</reference>
<dbReference type="InterPro" id="IPR036610">
    <property type="entry name" value="PEBP-like_sf"/>
</dbReference>
<name>A0A8J7W7U3_9EURY</name>
<dbReference type="Proteomes" id="UP000730161">
    <property type="component" value="Unassembled WGS sequence"/>
</dbReference>
<evidence type="ECO:0000313" key="2">
    <source>
        <dbReference type="Proteomes" id="UP000730161"/>
    </source>
</evidence>
<sequence>MEKLTVNLGFVEFPPTHTGDGQNLSPLIRLANLKSPYLAVFAFNPFEPGCSFCAWVAWDIPADHRIPAGLPPLPEIDHPVHAVQGTNDYGETGYRGPAPPPGETHRYLFKVYGLDSRLGIPPGSDKHAVIEAMKGHVIQYGDTKAVCQR</sequence>
<dbReference type="OrthoDB" id="28720at2157"/>
<dbReference type="RefSeq" id="WP_211529598.1">
    <property type="nucleotide sequence ID" value="NZ_JWHL01000001.1"/>
</dbReference>
<accession>A0A8J7W7U3</accession>
<protein>
    <submittedName>
        <fullName evidence="1">PEBP family protein</fullName>
    </submittedName>
</protein>
<dbReference type="EMBL" id="JWHL01000001">
    <property type="protein sequence ID" value="MBR1367997.1"/>
    <property type="molecule type" value="Genomic_DNA"/>
</dbReference>
<keyword evidence="2" id="KW-1185">Reference proteome</keyword>
<dbReference type="SUPFAM" id="SSF49777">
    <property type="entry name" value="PEBP-like"/>
    <property type="match status" value="1"/>
</dbReference>
<dbReference type="AlphaFoldDB" id="A0A8J7W7U3"/>
<dbReference type="InterPro" id="IPR005247">
    <property type="entry name" value="YbhB_YbcL/LppC-like"/>
</dbReference>
<dbReference type="Gene3D" id="3.90.280.10">
    <property type="entry name" value="PEBP-like"/>
    <property type="match status" value="1"/>
</dbReference>
<organism evidence="1 2">
    <name type="scientific">Methanocalculus chunghsingensis</name>
    <dbReference type="NCBI Taxonomy" id="156457"/>
    <lineage>
        <taxon>Archaea</taxon>
        <taxon>Methanobacteriati</taxon>
        <taxon>Methanobacteriota</taxon>
        <taxon>Stenosarchaea group</taxon>
        <taxon>Methanomicrobia</taxon>
        <taxon>Methanomicrobiales</taxon>
        <taxon>Methanocalculaceae</taxon>
        <taxon>Methanocalculus</taxon>
    </lineage>
</organism>
<dbReference type="CDD" id="cd00865">
    <property type="entry name" value="PEBP_bact_arch"/>
    <property type="match status" value="1"/>
</dbReference>
<evidence type="ECO:0000313" key="1">
    <source>
        <dbReference type="EMBL" id="MBR1367997.1"/>
    </source>
</evidence>
<dbReference type="NCBIfam" id="TIGR00481">
    <property type="entry name" value="YbhB/YbcL family Raf kinase inhibitor-like protein"/>
    <property type="match status" value="1"/>
</dbReference>